<evidence type="ECO:0000259" key="2">
    <source>
        <dbReference type="PROSITE" id="PS50404"/>
    </source>
</evidence>
<evidence type="ECO:0000256" key="1">
    <source>
        <dbReference type="ARBA" id="ARBA00007409"/>
    </source>
</evidence>
<organism evidence="4 5">
    <name type="scientific">Calycina marina</name>
    <dbReference type="NCBI Taxonomy" id="1763456"/>
    <lineage>
        <taxon>Eukaryota</taxon>
        <taxon>Fungi</taxon>
        <taxon>Dikarya</taxon>
        <taxon>Ascomycota</taxon>
        <taxon>Pezizomycotina</taxon>
        <taxon>Leotiomycetes</taxon>
        <taxon>Helotiales</taxon>
        <taxon>Pezizellaceae</taxon>
        <taxon>Calycina</taxon>
    </lineage>
</organism>
<feature type="domain" description="GST C-terminal" evidence="3">
    <location>
        <begin position="114"/>
        <end position="255"/>
    </location>
</feature>
<dbReference type="PROSITE" id="PS50404">
    <property type="entry name" value="GST_NTER"/>
    <property type="match status" value="1"/>
</dbReference>
<evidence type="ECO:0000313" key="5">
    <source>
        <dbReference type="Proteomes" id="UP000887226"/>
    </source>
</evidence>
<dbReference type="OrthoDB" id="2098326at2759"/>
<feature type="domain" description="GST N-terminal" evidence="2">
    <location>
        <begin position="9"/>
        <end position="96"/>
    </location>
</feature>
<dbReference type="AlphaFoldDB" id="A0A9P7Z9J7"/>
<dbReference type="PROSITE" id="PS50405">
    <property type="entry name" value="GST_CTER"/>
    <property type="match status" value="1"/>
</dbReference>
<dbReference type="PANTHER" id="PTHR44051">
    <property type="entry name" value="GLUTATHIONE S-TRANSFERASE-RELATED"/>
    <property type="match status" value="1"/>
</dbReference>
<dbReference type="EMBL" id="MU253767">
    <property type="protein sequence ID" value="KAG9247637.1"/>
    <property type="molecule type" value="Genomic_DNA"/>
</dbReference>
<dbReference type="SFLD" id="SFLDG00358">
    <property type="entry name" value="Main_(cytGST)"/>
    <property type="match status" value="1"/>
</dbReference>
<dbReference type="InterPro" id="IPR040079">
    <property type="entry name" value="Glutathione_S-Trfase"/>
</dbReference>
<gene>
    <name evidence="4" type="ORF">BJ878DRAFT_491772</name>
</gene>
<keyword evidence="5" id="KW-1185">Reference proteome</keyword>
<evidence type="ECO:0000259" key="3">
    <source>
        <dbReference type="PROSITE" id="PS50405"/>
    </source>
</evidence>
<dbReference type="Gene3D" id="3.40.30.10">
    <property type="entry name" value="Glutaredoxin"/>
    <property type="match status" value="1"/>
</dbReference>
<dbReference type="SFLD" id="SFLDS00019">
    <property type="entry name" value="Glutathione_Transferase_(cytos"/>
    <property type="match status" value="1"/>
</dbReference>
<reference evidence="4" key="1">
    <citation type="journal article" date="2021" name="IMA Fungus">
        <title>Genomic characterization of three marine fungi, including Emericellopsis atlantica sp. nov. with signatures of a generalist lifestyle and marine biomass degradation.</title>
        <authorList>
            <person name="Hagestad O.C."/>
            <person name="Hou L."/>
            <person name="Andersen J.H."/>
            <person name="Hansen E.H."/>
            <person name="Altermark B."/>
            <person name="Li C."/>
            <person name="Kuhnert E."/>
            <person name="Cox R.J."/>
            <person name="Crous P.W."/>
            <person name="Spatafora J.W."/>
            <person name="Lail K."/>
            <person name="Amirebrahimi M."/>
            <person name="Lipzen A."/>
            <person name="Pangilinan J."/>
            <person name="Andreopoulos W."/>
            <person name="Hayes R.D."/>
            <person name="Ng V."/>
            <person name="Grigoriev I.V."/>
            <person name="Jackson S.A."/>
            <person name="Sutton T.D.S."/>
            <person name="Dobson A.D.W."/>
            <person name="Rama T."/>
        </authorList>
    </citation>
    <scope>NUCLEOTIDE SEQUENCE</scope>
    <source>
        <strain evidence="4">TRa3180A</strain>
    </source>
</reference>
<dbReference type="Pfam" id="PF13410">
    <property type="entry name" value="GST_C_2"/>
    <property type="match status" value="1"/>
</dbReference>
<dbReference type="InterPro" id="IPR036249">
    <property type="entry name" value="Thioredoxin-like_sf"/>
</dbReference>
<sequence>MSQAVISDQPRVKLYWLEQSRSQRILWLLEELSVPYELEIFHRKPDKMAPPELKAIHGLGKSPVISVTAASSTEPVIVAESAFIIEYLLDHFANGSSLLPKRYREGQEGKFGGETAEWLRFRYFLHYSEGSFMPFMIVGLIVMSIEKAPVPFFIRPVTNGIASKIRSSFLDPNLKTHFEFLEAQIASSPEQGKYICGPRLTGADIMISFPLIAAKGRAGLTPEKYPLLHAYVGRLEQEPGYLKSIKKIEEIDGKFEPMIKT</sequence>
<evidence type="ECO:0000313" key="4">
    <source>
        <dbReference type="EMBL" id="KAG9247637.1"/>
    </source>
</evidence>
<dbReference type="InterPro" id="IPR010987">
    <property type="entry name" value="Glutathione-S-Trfase_C-like"/>
</dbReference>
<dbReference type="SUPFAM" id="SSF52833">
    <property type="entry name" value="Thioredoxin-like"/>
    <property type="match status" value="1"/>
</dbReference>
<protein>
    <submittedName>
        <fullName evidence="4">Glutathione S-transferas-like protein</fullName>
    </submittedName>
</protein>
<dbReference type="InterPro" id="IPR036282">
    <property type="entry name" value="Glutathione-S-Trfase_C_sf"/>
</dbReference>
<dbReference type="Pfam" id="PF13409">
    <property type="entry name" value="GST_N_2"/>
    <property type="match status" value="1"/>
</dbReference>
<dbReference type="CDD" id="cd03046">
    <property type="entry name" value="GST_N_GTT1_like"/>
    <property type="match status" value="1"/>
</dbReference>
<name>A0A9P7Z9J7_9HELO</name>
<dbReference type="PANTHER" id="PTHR44051:SF9">
    <property type="entry name" value="GLUTATHIONE S-TRANSFERASE 1"/>
    <property type="match status" value="1"/>
</dbReference>
<accession>A0A9P7Z9J7</accession>
<dbReference type="Gene3D" id="1.20.1050.10">
    <property type="match status" value="1"/>
</dbReference>
<proteinExistence type="inferred from homology"/>
<comment type="caution">
    <text evidence="4">The sequence shown here is derived from an EMBL/GenBank/DDBJ whole genome shotgun (WGS) entry which is preliminary data.</text>
</comment>
<dbReference type="CDD" id="cd03189">
    <property type="entry name" value="GST_C_GTT1_like"/>
    <property type="match status" value="1"/>
</dbReference>
<dbReference type="Proteomes" id="UP000887226">
    <property type="component" value="Unassembled WGS sequence"/>
</dbReference>
<dbReference type="SUPFAM" id="SSF47616">
    <property type="entry name" value="GST C-terminal domain-like"/>
    <property type="match status" value="1"/>
</dbReference>
<comment type="similarity">
    <text evidence="1">Belongs to the GST superfamily.</text>
</comment>
<dbReference type="InterPro" id="IPR004045">
    <property type="entry name" value="Glutathione_S-Trfase_N"/>
</dbReference>